<sequence>MGTLRRRRRGLRPGVRSGGHRQRLLRPQALRLGQLSLRCLGSLPGLRQKSFQRCGLFANQPVDFRDALRLLLNLPTQAVGPVFLILQLPLHPVNVLPMVGGGGFQHGHGGFLLCRQRVLLPGLRSQTLGLHVLFPHPLAILLALGVQRVQLDPGLVPGDFGGAEVALQLSGPGLQRVQILEPGGNLQNSLLVPENQVLLRLFRLIPQRLHLQFKLRDFVVDAHQIFVRALKLAFRLLLAVAVFRDARGLLENLPAVAAFGGQNLIDFTLPDDGIPLPAHAGVQKQLRHVLEPDGLAVDIIFALPAAVVPPGDGHLGFLHGGENVPRVVQHQRHLRKSLLRPLGGAAKNHVLHLRAPQALHALLSHDPADGVGGIRFSGAVGPHNGGDVLAELQNRFVGKGFEALNFQCL</sequence>
<name>A0A644ZG46_9ZZZZ</name>
<comment type="caution">
    <text evidence="2">The sequence shown here is derived from an EMBL/GenBank/DDBJ whole genome shotgun (WGS) entry which is preliminary data.</text>
</comment>
<evidence type="ECO:0000256" key="1">
    <source>
        <dbReference type="SAM" id="MobiDB-lite"/>
    </source>
</evidence>
<reference evidence="2" key="1">
    <citation type="submission" date="2019-08" db="EMBL/GenBank/DDBJ databases">
        <authorList>
            <person name="Kucharzyk K."/>
            <person name="Murdoch R.W."/>
            <person name="Higgins S."/>
            <person name="Loffler F."/>
        </authorList>
    </citation>
    <scope>NUCLEOTIDE SEQUENCE</scope>
</reference>
<dbReference type="AntiFam" id="ANF00168">
    <property type="entry name" value="Shadow ORF (opposite smc)"/>
</dbReference>
<organism evidence="2">
    <name type="scientific">bioreactor metagenome</name>
    <dbReference type="NCBI Taxonomy" id="1076179"/>
    <lineage>
        <taxon>unclassified sequences</taxon>
        <taxon>metagenomes</taxon>
        <taxon>ecological metagenomes</taxon>
    </lineage>
</organism>
<protein>
    <submittedName>
        <fullName evidence="2">Uncharacterized protein</fullName>
    </submittedName>
</protein>
<dbReference type="AlphaFoldDB" id="A0A644ZG46"/>
<proteinExistence type="predicted"/>
<feature type="region of interest" description="Disordered" evidence="1">
    <location>
        <begin position="1"/>
        <end position="20"/>
    </location>
</feature>
<evidence type="ECO:0000313" key="2">
    <source>
        <dbReference type="EMBL" id="MPM39820.1"/>
    </source>
</evidence>
<dbReference type="EMBL" id="VSSQ01008779">
    <property type="protein sequence ID" value="MPM39820.1"/>
    <property type="molecule type" value="Genomic_DNA"/>
</dbReference>
<gene>
    <name evidence="2" type="ORF">SDC9_86456</name>
</gene>
<dbReference type="AntiFam" id="ANF00091">
    <property type="entry name" value="Shadow ORF (opposite smc)"/>
</dbReference>
<accession>A0A644ZG46</accession>
<feature type="compositionally biased region" description="Basic residues" evidence="1">
    <location>
        <begin position="1"/>
        <end position="11"/>
    </location>
</feature>